<dbReference type="RefSeq" id="WP_088593663.1">
    <property type="nucleotide sequence ID" value="NZ_CP022022.1"/>
</dbReference>
<evidence type="ECO:0000313" key="2">
    <source>
        <dbReference type="Proteomes" id="UP000197007"/>
    </source>
</evidence>
<accession>A0A1Z4BMJ6</accession>
<dbReference type="EMBL" id="CP022022">
    <property type="protein sequence ID" value="ASF42524.1"/>
    <property type="molecule type" value="Genomic_DNA"/>
</dbReference>
<reference evidence="2" key="1">
    <citation type="submission" date="2017-06" db="EMBL/GenBank/DDBJ databases">
        <title>Complete genome sequence of Capnocytophaga sp. KCOM 1579 (=ChDC OS43) isolated from a human refractory periapical abscess lesion.</title>
        <authorList>
            <person name="Kook J.-K."/>
            <person name="Park S.-N."/>
            <person name="Lim Y.K."/>
            <person name="Roh H."/>
        </authorList>
    </citation>
    <scope>NUCLEOTIDE SEQUENCE [LARGE SCALE GENOMIC DNA]</scope>
    <source>
        <strain evidence="2">ChDC OS43</strain>
    </source>
</reference>
<sequence length="344" mass="39275">MKTLRNILIALGVTFTAYVLIEGNNPTFSLPDWDLDSFFTADDSDNSALYNQEMEDEEVYISKENEDLAIINFYNFCNTLVAACYNEAAAPDKLREINSALEAVKKGKTPPELSTKNTLLKNLKKDNLSQGVPNILGFEKRDVENAYKALRANVIAIMEARESIIADFNKPLQGSFVEQKIGNFERRANHLLTMQSRLNALLQNSIIAAGDHLMEDNRQATTFYDYQEMLKTFENLLNLLERAEAGETVDVQEAKKLYNSFIEQHTALKSKPLGRKHFINTDVFLVLELEKPIFPSLSQLIYQLTNSQKIDSATFWNVRHLAQPLLNPYALFDTRNVSYYEYDL</sequence>
<protein>
    <submittedName>
        <fullName evidence="1">Uncharacterized protein</fullName>
    </submittedName>
</protein>
<name>A0A1Z4BMJ6_9FLAO</name>
<evidence type="ECO:0000313" key="1">
    <source>
        <dbReference type="EMBL" id="ASF42524.1"/>
    </source>
</evidence>
<gene>
    <name evidence="1" type="ORF">CBG49_05220</name>
</gene>
<organism evidence="1 2">
    <name type="scientific">Capnocytophaga endodontalis</name>
    <dbReference type="NCBI Taxonomy" id="2708117"/>
    <lineage>
        <taxon>Bacteria</taxon>
        <taxon>Pseudomonadati</taxon>
        <taxon>Bacteroidota</taxon>
        <taxon>Flavobacteriia</taxon>
        <taxon>Flavobacteriales</taxon>
        <taxon>Flavobacteriaceae</taxon>
        <taxon>Capnocytophaga</taxon>
    </lineage>
</organism>
<dbReference type="KEGG" id="capn:CBG49_05220"/>
<dbReference type="Proteomes" id="UP000197007">
    <property type="component" value="Chromosome"/>
</dbReference>
<keyword evidence="2" id="KW-1185">Reference proteome</keyword>
<proteinExistence type="predicted"/>
<dbReference type="AlphaFoldDB" id="A0A1Z4BMJ6"/>